<dbReference type="Proteomes" id="UP000773614">
    <property type="component" value="Unassembled WGS sequence"/>
</dbReference>
<proteinExistence type="predicted"/>
<comment type="caution">
    <text evidence="2">The sequence shown here is derived from an EMBL/GenBank/DDBJ whole genome shotgun (WGS) entry which is preliminary data.</text>
</comment>
<keyword evidence="3" id="KW-1185">Reference proteome</keyword>
<dbReference type="AlphaFoldDB" id="A0A964T6E4"/>
<evidence type="ECO:0000313" key="3">
    <source>
        <dbReference type="Proteomes" id="UP000773614"/>
    </source>
</evidence>
<dbReference type="Pfam" id="PF16976">
    <property type="entry name" value="RcpC"/>
    <property type="match status" value="1"/>
</dbReference>
<dbReference type="NCBIfam" id="TIGR03177">
    <property type="entry name" value="pilus_cpaB"/>
    <property type="match status" value="1"/>
</dbReference>
<reference evidence="2" key="1">
    <citation type="submission" date="2019-03" db="EMBL/GenBank/DDBJ databases">
        <title>Afifella sp. nov., isolated from activated sludge.</title>
        <authorList>
            <person name="Li Q."/>
            <person name="Liu Y."/>
        </authorList>
    </citation>
    <scope>NUCLEOTIDE SEQUENCE</scope>
    <source>
        <strain evidence="2">L72</strain>
    </source>
</reference>
<dbReference type="InterPro" id="IPR013974">
    <property type="entry name" value="SAF"/>
</dbReference>
<dbReference type="Pfam" id="PF08666">
    <property type="entry name" value="SAF"/>
    <property type="match status" value="1"/>
</dbReference>
<name>A0A964T6E4_9HYPH</name>
<feature type="domain" description="SAF" evidence="1">
    <location>
        <begin position="43"/>
        <end position="111"/>
    </location>
</feature>
<dbReference type="RefSeq" id="WP_161141023.1">
    <property type="nucleotide sequence ID" value="NZ_SPKJ01000045.1"/>
</dbReference>
<evidence type="ECO:0000259" key="1">
    <source>
        <dbReference type="SMART" id="SM00858"/>
    </source>
</evidence>
<gene>
    <name evidence="2" type="primary">cpaB</name>
    <name evidence="2" type="ORF">E4O86_13235</name>
</gene>
<protein>
    <submittedName>
        <fullName evidence="2">Flp pilus assembly protein CpaB</fullName>
    </submittedName>
</protein>
<accession>A0A964T6E4</accession>
<organism evidence="2 3">
    <name type="scientific">Propylenella binzhouense</name>
    <dbReference type="NCBI Taxonomy" id="2555902"/>
    <lineage>
        <taxon>Bacteria</taxon>
        <taxon>Pseudomonadati</taxon>
        <taxon>Pseudomonadota</taxon>
        <taxon>Alphaproteobacteria</taxon>
        <taxon>Hyphomicrobiales</taxon>
        <taxon>Propylenellaceae</taxon>
        <taxon>Propylenella</taxon>
    </lineage>
</organism>
<sequence>MFRVIVLAIALVAGGIAAYLALSLGSGDSSQTVVELAPQISTQEVVVASKDLNQGQALSEENLRWQKWPEEAVNAAFITKADRPDAIETLKGAVVRSQFAAGEPIREAKLAQAGSGFMSAILPSGKRAVAVRVSAQNTAGGFILPNDRVDVIQTVSQTGADGQNETVSRTILTNIRVLAIDQTVDDSSGEPVVVGKTATLEVDPVQAEVVTSAEASGTLSLALRAMADTDEKSVANERQSGTVKIYRSGRSQIVKTQ</sequence>
<evidence type="ECO:0000313" key="2">
    <source>
        <dbReference type="EMBL" id="MYZ48674.1"/>
    </source>
</evidence>
<dbReference type="OrthoDB" id="163768at2"/>
<dbReference type="CDD" id="cd11614">
    <property type="entry name" value="SAF_CpaB_FlgA_like"/>
    <property type="match status" value="1"/>
</dbReference>
<dbReference type="SMART" id="SM00858">
    <property type="entry name" value="SAF"/>
    <property type="match status" value="1"/>
</dbReference>
<dbReference type="EMBL" id="SPKJ01000045">
    <property type="protein sequence ID" value="MYZ48674.1"/>
    <property type="molecule type" value="Genomic_DNA"/>
</dbReference>
<dbReference type="InterPro" id="IPR017592">
    <property type="entry name" value="Pilus_assmbl_Flp-typ_CpaB"/>
</dbReference>
<dbReference type="InterPro" id="IPR031571">
    <property type="entry name" value="RcpC_dom"/>
</dbReference>